<evidence type="ECO:0000256" key="3">
    <source>
        <dbReference type="ARBA" id="ARBA00006484"/>
    </source>
</evidence>
<evidence type="ECO:0000256" key="8">
    <source>
        <dbReference type="ARBA" id="ARBA00040243"/>
    </source>
</evidence>
<dbReference type="InterPro" id="IPR002347">
    <property type="entry name" value="SDR_fam"/>
</dbReference>
<dbReference type="GO" id="GO:0005739">
    <property type="term" value="C:mitochondrion"/>
    <property type="evidence" value="ECO:0007669"/>
    <property type="project" value="UniProtKB-SubCell"/>
</dbReference>
<evidence type="ECO:0000256" key="7">
    <source>
        <dbReference type="ARBA" id="ARBA00023140"/>
    </source>
</evidence>
<evidence type="ECO:0000313" key="9">
    <source>
        <dbReference type="EMBL" id="OAQ30463.1"/>
    </source>
</evidence>
<evidence type="ECO:0000256" key="6">
    <source>
        <dbReference type="ARBA" id="ARBA00023128"/>
    </source>
</evidence>
<keyword evidence="6" id="KW-0496">Mitochondrion</keyword>
<keyword evidence="10" id="KW-1185">Reference proteome</keyword>
<dbReference type="InterPro" id="IPR051935">
    <property type="entry name" value="HSDL2"/>
</dbReference>
<organism evidence="9 10">
    <name type="scientific">Linnemannia elongata AG-77</name>
    <dbReference type="NCBI Taxonomy" id="1314771"/>
    <lineage>
        <taxon>Eukaryota</taxon>
        <taxon>Fungi</taxon>
        <taxon>Fungi incertae sedis</taxon>
        <taxon>Mucoromycota</taxon>
        <taxon>Mortierellomycotina</taxon>
        <taxon>Mortierellomycetes</taxon>
        <taxon>Mortierellales</taxon>
        <taxon>Mortierellaceae</taxon>
        <taxon>Linnemannia</taxon>
    </lineage>
</organism>
<dbReference type="Proteomes" id="UP000078512">
    <property type="component" value="Unassembled WGS sequence"/>
</dbReference>
<evidence type="ECO:0000256" key="1">
    <source>
        <dbReference type="ARBA" id="ARBA00004173"/>
    </source>
</evidence>
<dbReference type="InterPro" id="IPR036291">
    <property type="entry name" value="NAD(P)-bd_dom_sf"/>
</dbReference>
<keyword evidence="7" id="KW-0576">Peroxisome</keyword>
<dbReference type="AlphaFoldDB" id="A0A197JZT3"/>
<proteinExistence type="inferred from homology"/>
<evidence type="ECO:0000256" key="2">
    <source>
        <dbReference type="ARBA" id="ARBA00004275"/>
    </source>
</evidence>
<keyword evidence="4" id="KW-0521">NADP</keyword>
<dbReference type="Gene3D" id="3.40.50.720">
    <property type="entry name" value="NAD(P)-binding Rossmann-like Domain"/>
    <property type="match status" value="1"/>
</dbReference>
<dbReference type="Pfam" id="PF00106">
    <property type="entry name" value="adh_short"/>
    <property type="match status" value="1"/>
</dbReference>
<dbReference type="EMBL" id="KV442035">
    <property type="protein sequence ID" value="OAQ30463.1"/>
    <property type="molecule type" value="Genomic_DNA"/>
</dbReference>
<comment type="subcellular location">
    <subcellularLocation>
        <location evidence="1">Mitochondrion</location>
    </subcellularLocation>
    <subcellularLocation>
        <location evidence="2">Peroxisome</location>
    </subcellularLocation>
</comment>
<name>A0A197JZT3_9FUNG</name>
<accession>A0A197JZT3</accession>
<reference evidence="9 10" key="1">
    <citation type="submission" date="2016-05" db="EMBL/GenBank/DDBJ databases">
        <title>Genome sequencing reveals origins of a unique bacterial endosymbiosis in the earliest lineages of terrestrial Fungi.</title>
        <authorList>
            <consortium name="DOE Joint Genome Institute"/>
            <person name="Uehling J."/>
            <person name="Gryganskyi A."/>
            <person name="Hameed K."/>
            <person name="Tschaplinski T."/>
            <person name="Misztal P."/>
            <person name="Wu S."/>
            <person name="Desiro A."/>
            <person name="Vande Pol N."/>
            <person name="Du Z.-Y."/>
            <person name="Zienkiewicz A."/>
            <person name="Zienkiewicz K."/>
            <person name="Morin E."/>
            <person name="Tisserant E."/>
            <person name="Splivallo R."/>
            <person name="Hainaut M."/>
            <person name="Henrissat B."/>
            <person name="Ohm R."/>
            <person name="Kuo A."/>
            <person name="Yan J."/>
            <person name="Lipzen A."/>
            <person name="Nolan M."/>
            <person name="Labutti K."/>
            <person name="Barry K."/>
            <person name="Goldstein A."/>
            <person name="Labbe J."/>
            <person name="Schadt C."/>
            <person name="Tuskan G."/>
            <person name="Grigoriev I."/>
            <person name="Martin F."/>
            <person name="Vilgalys R."/>
            <person name="Bonito G."/>
        </authorList>
    </citation>
    <scope>NUCLEOTIDE SEQUENCE [LARGE SCALE GENOMIC DNA]</scope>
    <source>
        <strain evidence="9 10">AG-77</strain>
    </source>
</reference>
<keyword evidence="5" id="KW-0560">Oxidoreductase</keyword>
<evidence type="ECO:0000313" key="10">
    <source>
        <dbReference type="Proteomes" id="UP000078512"/>
    </source>
</evidence>
<dbReference type="SUPFAM" id="SSF51735">
    <property type="entry name" value="NAD(P)-binding Rossmann-fold domains"/>
    <property type="match status" value="1"/>
</dbReference>
<dbReference type="FunFam" id="3.40.50.720:FF:000301">
    <property type="entry name" value="Hydroxysteroid dehydrogenase like 2"/>
    <property type="match status" value="1"/>
</dbReference>
<gene>
    <name evidence="9" type="ORF">K457DRAFT_1789228</name>
</gene>
<dbReference type="GO" id="GO:0016491">
    <property type="term" value="F:oxidoreductase activity"/>
    <property type="evidence" value="ECO:0007669"/>
    <property type="project" value="UniProtKB-KW"/>
</dbReference>
<comment type="similarity">
    <text evidence="3">Belongs to the short-chain dehydrogenases/reductases (SDR) family.</text>
</comment>
<dbReference type="PANTHER" id="PTHR42808">
    <property type="entry name" value="HYDROXYSTEROID DEHYDROGENASE-LIKE PROTEIN 2"/>
    <property type="match status" value="1"/>
</dbReference>
<dbReference type="PANTHER" id="PTHR42808:SF3">
    <property type="entry name" value="HYDROXYSTEROID DEHYDROGENASE-LIKE PROTEIN 2"/>
    <property type="match status" value="1"/>
</dbReference>
<evidence type="ECO:0000256" key="4">
    <source>
        <dbReference type="ARBA" id="ARBA00022857"/>
    </source>
</evidence>
<dbReference type="GO" id="GO:0005777">
    <property type="term" value="C:peroxisome"/>
    <property type="evidence" value="ECO:0007669"/>
    <property type="project" value="UniProtKB-SubCell"/>
</dbReference>
<dbReference type="OrthoDB" id="5327538at2759"/>
<sequence>MSLQGKTLFISGASRGIGLAIALRAARDKANIAIAAKTATPHPTLPGTIYTAAEEIEKAGGTALPIICDIRDEEQVKSAIDQTAAKFGGIDILVNNASAISLTNTQETTVKKYDLMHSINGRGTWMVSKYAIPHLIKSGKNPHILNLSPPLSMKEAWFKNNVAYTMSKMNMSMCVLGMAGELRRHKIGVNALWPLTLIGTAALTQVGDTSKMKLRTPDIMADAAYEVFLKDSSKFSGNFLVDELFLRREGFTDMDQYAPGERNFSPDFFLPDEVLKEIDELRATQGWH</sequence>
<dbReference type="NCBIfam" id="NF006133">
    <property type="entry name" value="PRK08278.1"/>
    <property type="match status" value="1"/>
</dbReference>
<dbReference type="PRINTS" id="PR00081">
    <property type="entry name" value="GDHRDH"/>
</dbReference>
<protein>
    <recommendedName>
        <fullName evidence="8">Hydroxysteroid dehydrogenase-like protein 2</fullName>
    </recommendedName>
</protein>
<evidence type="ECO:0000256" key="5">
    <source>
        <dbReference type="ARBA" id="ARBA00023002"/>
    </source>
</evidence>
<dbReference type="STRING" id="1314771.A0A197JZT3"/>